<protein>
    <submittedName>
        <fullName evidence="2">Uncharacterized protein</fullName>
    </submittedName>
</protein>
<dbReference type="InterPro" id="IPR036574">
    <property type="entry name" value="Scorpion_toxin-like_sf"/>
</dbReference>
<sequence length="77" mass="8585">MKNSILILTVLLLFGSFTKQAAVPTGTLFSVESINSGPVHQRLKRDYCEPDICNCICQRLEYTRGACVNNECKCDDV</sequence>
<organism evidence="2 3">
    <name type="scientific">Danaus plexippus plexippus</name>
    <dbReference type="NCBI Taxonomy" id="278856"/>
    <lineage>
        <taxon>Eukaryota</taxon>
        <taxon>Metazoa</taxon>
        <taxon>Ecdysozoa</taxon>
        <taxon>Arthropoda</taxon>
        <taxon>Hexapoda</taxon>
        <taxon>Insecta</taxon>
        <taxon>Pterygota</taxon>
        <taxon>Neoptera</taxon>
        <taxon>Endopterygota</taxon>
        <taxon>Lepidoptera</taxon>
        <taxon>Glossata</taxon>
        <taxon>Ditrysia</taxon>
        <taxon>Papilionoidea</taxon>
        <taxon>Nymphalidae</taxon>
        <taxon>Danainae</taxon>
        <taxon>Danaini</taxon>
        <taxon>Danaina</taxon>
        <taxon>Danaus</taxon>
        <taxon>Danaus</taxon>
    </lineage>
</organism>
<keyword evidence="3" id="KW-1185">Reference proteome</keyword>
<name>A0A212FDP9_DANPL</name>
<accession>A0A212FDP9</accession>
<feature type="signal peptide" evidence="1">
    <location>
        <begin position="1"/>
        <end position="22"/>
    </location>
</feature>
<proteinExistence type="predicted"/>
<dbReference type="Proteomes" id="UP000007151">
    <property type="component" value="Unassembled WGS sequence"/>
</dbReference>
<comment type="caution">
    <text evidence="2">The sequence shown here is derived from an EMBL/GenBank/DDBJ whole genome shotgun (WGS) entry which is preliminary data.</text>
</comment>
<evidence type="ECO:0000313" key="2">
    <source>
        <dbReference type="EMBL" id="OWR51850.1"/>
    </source>
</evidence>
<dbReference type="AlphaFoldDB" id="A0A212FDP9"/>
<dbReference type="EMBL" id="AGBW02009017">
    <property type="protein sequence ID" value="OWR51850.1"/>
    <property type="molecule type" value="Genomic_DNA"/>
</dbReference>
<gene>
    <name evidence="2" type="ORF">KGM_202660</name>
</gene>
<feature type="chain" id="PRO_5012352090" evidence="1">
    <location>
        <begin position="23"/>
        <end position="77"/>
    </location>
</feature>
<dbReference type="KEGG" id="dpl:KGM_202660"/>
<dbReference type="Gene3D" id="3.30.30.10">
    <property type="entry name" value="Knottin, scorpion toxin-like"/>
    <property type="match status" value="1"/>
</dbReference>
<evidence type="ECO:0000313" key="3">
    <source>
        <dbReference type="Proteomes" id="UP000007151"/>
    </source>
</evidence>
<dbReference type="InParanoid" id="A0A212FDP9"/>
<dbReference type="GO" id="GO:0051707">
    <property type="term" value="P:response to other organism"/>
    <property type="evidence" value="ECO:0007669"/>
    <property type="project" value="UniProtKB-ARBA"/>
</dbReference>
<reference evidence="2 3" key="1">
    <citation type="journal article" date="2011" name="Cell">
        <title>The monarch butterfly genome yields insights into long-distance migration.</title>
        <authorList>
            <person name="Zhan S."/>
            <person name="Merlin C."/>
            <person name="Boore J.L."/>
            <person name="Reppert S.M."/>
        </authorList>
    </citation>
    <scope>NUCLEOTIDE SEQUENCE [LARGE SCALE GENOMIC DNA]</scope>
    <source>
        <strain evidence="2">F-2</strain>
    </source>
</reference>
<keyword evidence="1" id="KW-0732">Signal</keyword>
<evidence type="ECO:0000256" key="1">
    <source>
        <dbReference type="SAM" id="SignalP"/>
    </source>
</evidence>